<gene>
    <name evidence="3" type="ORF">SCD_n01285</name>
</gene>
<dbReference type="InterPro" id="IPR025403">
    <property type="entry name" value="TgpA-like_C"/>
</dbReference>
<dbReference type="Pfam" id="PF01841">
    <property type="entry name" value="Transglut_core"/>
    <property type="match status" value="1"/>
</dbReference>
<dbReference type="PANTHER" id="PTHR42736">
    <property type="entry name" value="PROTEIN-GLUTAMINE GAMMA-GLUTAMYLTRANSFERASE"/>
    <property type="match status" value="1"/>
</dbReference>
<feature type="transmembrane region" description="Helical" evidence="1">
    <location>
        <begin position="128"/>
        <end position="146"/>
    </location>
</feature>
<dbReference type="HOGENOM" id="CLU_012397_0_0_4"/>
<dbReference type="Pfam" id="PF13559">
    <property type="entry name" value="DUF4129"/>
    <property type="match status" value="1"/>
</dbReference>
<evidence type="ECO:0000313" key="3">
    <source>
        <dbReference type="EMBL" id="BAN35114.1"/>
    </source>
</evidence>
<feature type="transmembrane region" description="Helical" evidence="1">
    <location>
        <begin position="158"/>
        <end position="180"/>
    </location>
</feature>
<evidence type="ECO:0000256" key="1">
    <source>
        <dbReference type="SAM" id="Phobius"/>
    </source>
</evidence>
<dbReference type="STRING" id="1163617.SCD_n01285"/>
<organism evidence="3 4">
    <name type="scientific">Sulfuricella denitrificans (strain DSM 22764 / NBRC 105220 / skB26)</name>
    <dbReference type="NCBI Taxonomy" id="1163617"/>
    <lineage>
        <taxon>Bacteria</taxon>
        <taxon>Pseudomonadati</taxon>
        <taxon>Pseudomonadota</taxon>
        <taxon>Betaproteobacteria</taxon>
        <taxon>Nitrosomonadales</taxon>
        <taxon>Sulfuricellaceae</taxon>
        <taxon>Sulfuricella</taxon>
    </lineage>
</organism>
<dbReference type="InterPro" id="IPR052901">
    <property type="entry name" value="Bact_TGase-like"/>
</dbReference>
<sequence>MRYRFAMFTFRLDNNTWLLASIALTIAPHATRLPIWISLLCLGVGAMRLIQVRLPARWLLITLAAATAAGIYGSYHTLLGRDAGVALLIAMLTLKLLESRTLRDSMVAIFISYFLLITHFLYSQSIPTGMYLLLLVLVITTTLIGLNHPGRQIEPRKLLRLAAVLLGQAVPVMLVLFLFFPRVPGPLWGMPGDAYEGMTGLSDNMTPGSISKLSQSGAVAFRVAFDGPPPKPEQRYWRGPVLDFFDGRSWSTAAAPDPKQARIAVTGDPVSYTLTLEPHNRRWLLALDLPAKLPPASRLGARYELLADQPVRQRLRYRAVSYPNYLAGLNPGAKEINLSLRLPSFGNLKTREMAGAWKRTAKDDGEIVSRALEMFRSEAFFYSLTPPLLGANSVDEFLFDSRRGFCEHYAGSFVFLMRAAGVPARVVTGYQGGEPNPFGNYLIVRQSDAHAWAEVWLQNRGWVRVDPTAAVAPRRIESGLAAALPAGEPLPLLARMDSAWLMQLRMSWDTLNNDWNQWVLGYDQERQYDLLSRLGFEMASWKELAVSLAAGVGALLLVFSGFMLWRRVPVDADPVAVIYQHFCRKLARAGIVRQPNEGPADFAQRTAMLRPDLTLSTTSISALYIALRYASHPSSSALRQFGKRVKAFRPK</sequence>
<accession>S6AKI4</accession>
<proteinExistence type="predicted"/>
<dbReference type="PANTHER" id="PTHR42736:SF1">
    <property type="entry name" value="PROTEIN-GLUTAMINE GAMMA-GLUTAMYLTRANSFERASE"/>
    <property type="match status" value="1"/>
</dbReference>
<feature type="transmembrane region" description="Helical" evidence="1">
    <location>
        <begin position="17"/>
        <end position="42"/>
    </location>
</feature>
<dbReference type="AlphaFoldDB" id="S6AKI4"/>
<reference evidence="3 4" key="1">
    <citation type="journal article" date="2012" name="Appl. Environ. Microbiol.">
        <title>Draft genome sequence of a psychrotolerant sulfur-oxidizing bacterium, Sulfuricella denitrificans skB26, and proteomic insights into cold adaptation.</title>
        <authorList>
            <person name="Watanabe T."/>
            <person name="Kojima H."/>
            <person name="Fukui M."/>
        </authorList>
    </citation>
    <scope>NUCLEOTIDE SEQUENCE [LARGE SCALE GENOMIC DNA]</scope>
    <source>
        <strain evidence="4">skB26</strain>
    </source>
</reference>
<dbReference type="SUPFAM" id="SSF54001">
    <property type="entry name" value="Cysteine proteinases"/>
    <property type="match status" value="1"/>
</dbReference>
<keyword evidence="1" id="KW-1133">Transmembrane helix</keyword>
<dbReference type="EMBL" id="AP013066">
    <property type="protein sequence ID" value="BAN35114.1"/>
    <property type="molecule type" value="Genomic_DNA"/>
</dbReference>
<keyword evidence="1" id="KW-0472">Membrane</keyword>
<feature type="transmembrane region" description="Helical" evidence="1">
    <location>
        <begin position="104"/>
        <end position="122"/>
    </location>
</feature>
<dbReference type="SMART" id="SM00460">
    <property type="entry name" value="TGc"/>
    <property type="match status" value="1"/>
</dbReference>
<dbReference type="Pfam" id="PF11992">
    <property type="entry name" value="TgpA_N"/>
    <property type="match status" value="1"/>
</dbReference>
<dbReference type="Gene3D" id="3.10.620.30">
    <property type="match status" value="1"/>
</dbReference>
<dbReference type="InterPro" id="IPR038765">
    <property type="entry name" value="Papain-like_cys_pep_sf"/>
</dbReference>
<keyword evidence="1" id="KW-0812">Transmembrane</keyword>
<feature type="transmembrane region" description="Helical" evidence="1">
    <location>
        <begin position="544"/>
        <end position="565"/>
    </location>
</feature>
<dbReference type="InterPro" id="IPR002931">
    <property type="entry name" value="Transglutaminase-like"/>
</dbReference>
<dbReference type="Proteomes" id="UP000015559">
    <property type="component" value="Chromosome"/>
</dbReference>
<dbReference type="eggNOG" id="COG1305">
    <property type="taxonomic scope" value="Bacteria"/>
</dbReference>
<dbReference type="KEGG" id="sdr:SCD_n01285"/>
<dbReference type="RefSeq" id="WP_009205932.1">
    <property type="nucleotide sequence ID" value="NC_022357.1"/>
</dbReference>
<keyword evidence="4" id="KW-1185">Reference proteome</keyword>
<evidence type="ECO:0000313" key="4">
    <source>
        <dbReference type="Proteomes" id="UP000015559"/>
    </source>
</evidence>
<feature type="transmembrane region" description="Helical" evidence="1">
    <location>
        <begin position="54"/>
        <end position="72"/>
    </location>
</feature>
<protein>
    <submittedName>
        <fullName evidence="3">Transglutaminase</fullName>
    </submittedName>
</protein>
<dbReference type="InterPro" id="IPR021878">
    <property type="entry name" value="TgpA_N"/>
</dbReference>
<feature type="domain" description="Transglutaminase-like" evidence="2">
    <location>
        <begin position="398"/>
        <end position="469"/>
    </location>
</feature>
<name>S6AKI4_SULDS</name>
<evidence type="ECO:0000259" key="2">
    <source>
        <dbReference type="SMART" id="SM00460"/>
    </source>
</evidence>